<comment type="caution">
    <text evidence="1">The sequence shown here is derived from an EMBL/GenBank/DDBJ whole genome shotgun (WGS) entry which is preliminary data.</text>
</comment>
<organism evidence="1 2">
    <name type="scientific">Virgibacillus profundi</name>
    <dbReference type="NCBI Taxonomy" id="2024555"/>
    <lineage>
        <taxon>Bacteria</taxon>
        <taxon>Bacillati</taxon>
        <taxon>Bacillota</taxon>
        <taxon>Bacilli</taxon>
        <taxon>Bacillales</taxon>
        <taxon>Bacillaceae</taxon>
        <taxon>Virgibacillus</taxon>
    </lineage>
</organism>
<keyword evidence="2" id="KW-1185">Reference proteome</keyword>
<accession>A0A2A2I8V0</accession>
<protein>
    <submittedName>
        <fullName evidence="1">Uncharacterized protein</fullName>
    </submittedName>
</protein>
<evidence type="ECO:0000313" key="1">
    <source>
        <dbReference type="EMBL" id="PAV27746.1"/>
    </source>
</evidence>
<sequence>MGYVADVAANMIGSGIHDVWFDARTFYNVDDTCELKDSVLIYKYPDYTGFSGTTTRHYRNCRW</sequence>
<name>A0A2A2I8V0_9BACI</name>
<reference evidence="1 2" key="1">
    <citation type="submission" date="2017-08" db="EMBL/GenBank/DDBJ databases">
        <title>Virgibacillus indicus sp. nov. and Virgibacillus profoundi sp. nov, two moderately halophilic bacteria isolated from marine sediment by using the Microfluidic Streak Plate.</title>
        <authorList>
            <person name="Xu B."/>
            <person name="Hu B."/>
            <person name="Wang J."/>
            <person name="Zhu Y."/>
            <person name="Huang L."/>
            <person name="Du W."/>
            <person name="Huang Y."/>
        </authorList>
    </citation>
    <scope>NUCLEOTIDE SEQUENCE [LARGE SCALE GENOMIC DNA]</scope>
    <source>
        <strain evidence="1 2">IO3-P3-H5</strain>
    </source>
</reference>
<dbReference type="Proteomes" id="UP000218887">
    <property type="component" value="Unassembled WGS sequence"/>
</dbReference>
<evidence type="ECO:0000313" key="2">
    <source>
        <dbReference type="Proteomes" id="UP000218887"/>
    </source>
</evidence>
<dbReference type="AlphaFoldDB" id="A0A2A2I8V0"/>
<proteinExistence type="predicted"/>
<gene>
    <name evidence="1" type="ORF">CIL05_20240</name>
</gene>
<dbReference type="EMBL" id="NPOA01000020">
    <property type="protein sequence ID" value="PAV27746.1"/>
    <property type="molecule type" value="Genomic_DNA"/>
</dbReference>